<dbReference type="AlphaFoldDB" id="A0A9W4GYM5"/>
<evidence type="ECO:0000313" key="3">
    <source>
        <dbReference type="Proteomes" id="UP001153328"/>
    </source>
</evidence>
<accession>A0A9W4GYM5</accession>
<protein>
    <submittedName>
        <fullName evidence="2">Uncharacterized protein</fullName>
    </submittedName>
</protein>
<keyword evidence="3" id="KW-1185">Reference proteome</keyword>
<organism evidence="2 3">
    <name type="scientific">Actinacidiphila bryophytorum</name>
    <dbReference type="NCBI Taxonomy" id="1436133"/>
    <lineage>
        <taxon>Bacteria</taxon>
        <taxon>Bacillati</taxon>
        <taxon>Actinomycetota</taxon>
        <taxon>Actinomycetes</taxon>
        <taxon>Kitasatosporales</taxon>
        <taxon>Streptomycetaceae</taxon>
        <taxon>Actinacidiphila</taxon>
    </lineage>
</organism>
<feature type="compositionally biased region" description="Polar residues" evidence="1">
    <location>
        <begin position="16"/>
        <end position="32"/>
    </location>
</feature>
<reference evidence="2" key="1">
    <citation type="submission" date="2021-06" db="EMBL/GenBank/DDBJ databases">
        <authorList>
            <person name="Arsene-Ploetze F."/>
        </authorList>
    </citation>
    <scope>NUCLEOTIDE SEQUENCE</scope>
    <source>
        <strain evidence="2">SBRY1</strain>
    </source>
</reference>
<dbReference type="Proteomes" id="UP001153328">
    <property type="component" value="Unassembled WGS sequence"/>
</dbReference>
<proteinExistence type="predicted"/>
<name>A0A9W4GYM5_9ACTN</name>
<gene>
    <name evidence="2" type="ORF">SBRY_150016</name>
</gene>
<comment type="caution">
    <text evidence="2">The sequence shown here is derived from an EMBL/GenBank/DDBJ whole genome shotgun (WGS) entry which is preliminary data.</text>
</comment>
<evidence type="ECO:0000313" key="2">
    <source>
        <dbReference type="EMBL" id="CAG7622746.1"/>
    </source>
</evidence>
<evidence type="ECO:0000256" key="1">
    <source>
        <dbReference type="SAM" id="MobiDB-lite"/>
    </source>
</evidence>
<feature type="region of interest" description="Disordered" evidence="1">
    <location>
        <begin position="1"/>
        <end position="33"/>
    </location>
</feature>
<sequence>MINVDPFSRGRFVPTGTANPYSGIASSRSGNPASRYVVPSTDVTQWRATGVRGHADQAGRNQGRAAGTGSAGR</sequence>
<dbReference type="EMBL" id="CAJVAX010000007">
    <property type="protein sequence ID" value="CAG7622746.1"/>
    <property type="molecule type" value="Genomic_DNA"/>
</dbReference>
<feature type="region of interest" description="Disordered" evidence="1">
    <location>
        <begin position="50"/>
        <end position="73"/>
    </location>
</feature>